<dbReference type="Pfam" id="PF00561">
    <property type="entry name" value="Abhydrolase_1"/>
    <property type="match status" value="1"/>
</dbReference>
<dbReference type="SUPFAM" id="SSF53474">
    <property type="entry name" value="alpha/beta-Hydrolases"/>
    <property type="match status" value="1"/>
</dbReference>
<dbReference type="AlphaFoldDB" id="A0A9X2L404"/>
<evidence type="ECO:0000259" key="3">
    <source>
        <dbReference type="Pfam" id="PF00561"/>
    </source>
</evidence>
<dbReference type="InterPro" id="IPR029058">
    <property type="entry name" value="AB_hydrolase_fold"/>
</dbReference>
<evidence type="ECO:0000256" key="1">
    <source>
        <dbReference type="ARBA" id="ARBA00010088"/>
    </source>
</evidence>
<dbReference type="InterPro" id="IPR002410">
    <property type="entry name" value="Peptidase_S33"/>
</dbReference>
<evidence type="ECO:0000313" key="5">
    <source>
        <dbReference type="Proteomes" id="UP001139125"/>
    </source>
</evidence>
<dbReference type="RefSeq" id="WP_255134692.1">
    <property type="nucleotide sequence ID" value="NZ_JANDBC010000001.1"/>
</dbReference>
<keyword evidence="5" id="KW-1185">Reference proteome</keyword>
<dbReference type="GO" id="GO:0006508">
    <property type="term" value="P:proteolysis"/>
    <property type="evidence" value="ECO:0007669"/>
    <property type="project" value="InterPro"/>
</dbReference>
<dbReference type="InterPro" id="IPR050266">
    <property type="entry name" value="AB_hydrolase_sf"/>
</dbReference>
<dbReference type="Proteomes" id="UP001139125">
    <property type="component" value="Unassembled WGS sequence"/>
</dbReference>
<protein>
    <submittedName>
        <fullName evidence="4">Alpha/beta fold hydrolase</fullName>
    </submittedName>
</protein>
<dbReference type="EMBL" id="JANDBC010000001">
    <property type="protein sequence ID" value="MCP9291830.1"/>
    <property type="molecule type" value="Genomic_DNA"/>
</dbReference>
<comment type="caution">
    <text evidence="4">The sequence shown here is derived from an EMBL/GenBank/DDBJ whole genome shotgun (WGS) entry which is preliminary data.</text>
</comment>
<gene>
    <name evidence="4" type="ORF">NM125_09615</name>
</gene>
<evidence type="ECO:0000256" key="2">
    <source>
        <dbReference type="ARBA" id="ARBA00022801"/>
    </source>
</evidence>
<reference evidence="4" key="1">
    <citation type="submission" date="2022-06" db="EMBL/GenBank/DDBJ databases">
        <title>Gracilimonas sp. CAU 1638 isolated from sea sediment.</title>
        <authorList>
            <person name="Kim W."/>
        </authorList>
    </citation>
    <scope>NUCLEOTIDE SEQUENCE</scope>
    <source>
        <strain evidence="4">CAU 1638</strain>
    </source>
</reference>
<feature type="domain" description="AB hydrolase-1" evidence="3">
    <location>
        <begin position="50"/>
        <end position="297"/>
    </location>
</feature>
<comment type="similarity">
    <text evidence="1">Belongs to the peptidase S33 family.</text>
</comment>
<organism evidence="4 5">
    <name type="scientific">Gracilimonas sediminicola</name>
    <dbReference type="NCBI Taxonomy" id="2952158"/>
    <lineage>
        <taxon>Bacteria</taxon>
        <taxon>Pseudomonadati</taxon>
        <taxon>Balneolota</taxon>
        <taxon>Balneolia</taxon>
        <taxon>Balneolales</taxon>
        <taxon>Balneolaceae</taxon>
        <taxon>Gracilimonas</taxon>
    </lineage>
</organism>
<dbReference type="PANTHER" id="PTHR43798">
    <property type="entry name" value="MONOACYLGLYCEROL LIPASE"/>
    <property type="match status" value="1"/>
</dbReference>
<dbReference type="GO" id="GO:0016020">
    <property type="term" value="C:membrane"/>
    <property type="evidence" value="ECO:0007669"/>
    <property type="project" value="TreeGrafter"/>
</dbReference>
<accession>A0A9X2L404</accession>
<evidence type="ECO:0000313" key="4">
    <source>
        <dbReference type="EMBL" id="MCP9291830.1"/>
    </source>
</evidence>
<dbReference type="InterPro" id="IPR000073">
    <property type="entry name" value="AB_hydrolase_1"/>
</dbReference>
<dbReference type="Gene3D" id="3.40.50.1820">
    <property type="entry name" value="alpha/beta hydrolase"/>
    <property type="match status" value="1"/>
</dbReference>
<dbReference type="GO" id="GO:0008233">
    <property type="term" value="F:peptidase activity"/>
    <property type="evidence" value="ECO:0007669"/>
    <property type="project" value="InterPro"/>
</dbReference>
<name>A0A9X2L404_9BACT</name>
<dbReference type="PRINTS" id="PR00793">
    <property type="entry name" value="PROAMNOPTASE"/>
</dbReference>
<proteinExistence type="inferred from homology"/>
<dbReference type="PANTHER" id="PTHR43798:SF27">
    <property type="entry name" value="HYDROLASE ALPHA_BETA HYDROLASE FOLD FAMILY"/>
    <property type="match status" value="1"/>
</dbReference>
<keyword evidence="2 4" id="KW-0378">Hydrolase</keyword>
<sequence>MNRLLFIGIIFTCFISCSQIEKEAETRDGFVQTNDGAELYYQVLGSGSDTLVILHGGPGAGINSFLPSAEPLANNFTLVFYDQRGGGKSTLPKDTTRLKPEYFVEDLEAVRRYFNLDSMNILTHSFGSILLAEYAIKYPQHLNRVVFHGSTGPVRAEMGEYYRAKAQQAPPISDTSLTNRASALLASLLEGSADDPVSTCREYEQLSKQIAIMRGERASHRGSTCDAPSEAVKYYYQYTAQLAPAFFGNWDYTEKLKGFNAPLLVVYGKEDTLALSSQRRWTEIIPNSRLLLVPEADKGSLSDNPDFTLQAITTFFEGSWPEQAEGNE</sequence>